<proteinExistence type="predicted"/>
<name>A0A2P2P708_RHIMU</name>
<protein>
    <submittedName>
        <fullName evidence="1">Uncharacterized protein</fullName>
    </submittedName>
</protein>
<reference evidence="1" key="1">
    <citation type="submission" date="2018-02" db="EMBL/GenBank/DDBJ databases">
        <title>Rhizophora mucronata_Transcriptome.</title>
        <authorList>
            <person name="Meera S.P."/>
            <person name="Sreeshan A."/>
            <person name="Augustine A."/>
        </authorList>
    </citation>
    <scope>NUCLEOTIDE SEQUENCE</scope>
    <source>
        <tissue evidence="1">Leaf</tissue>
    </source>
</reference>
<dbReference type="EMBL" id="GGEC01069917">
    <property type="protein sequence ID" value="MBX50401.1"/>
    <property type="molecule type" value="Transcribed_RNA"/>
</dbReference>
<accession>A0A2P2P708</accession>
<evidence type="ECO:0000313" key="1">
    <source>
        <dbReference type="EMBL" id="MBX50401.1"/>
    </source>
</evidence>
<sequence length="38" mass="3937">MLLVLEGFLELVAILDEKVNKGSGEAGFHHQGASAVVG</sequence>
<organism evidence="1">
    <name type="scientific">Rhizophora mucronata</name>
    <name type="common">Asiatic mangrove</name>
    <dbReference type="NCBI Taxonomy" id="61149"/>
    <lineage>
        <taxon>Eukaryota</taxon>
        <taxon>Viridiplantae</taxon>
        <taxon>Streptophyta</taxon>
        <taxon>Embryophyta</taxon>
        <taxon>Tracheophyta</taxon>
        <taxon>Spermatophyta</taxon>
        <taxon>Magnoliopsida</taxon>
        <taxon>eudicotyledons</taxon>
        <taxon>Gunneridae</taxon>
        <taxon>Pentapetalae</taxon>
        <taxon>rosids</taxon>
        <taxon>fabids</taxon>
        <taxon>Malpighiales</taxon>
        <taxon>Rhizophoraceae</taxon>
        <taxon>Rhizophora</taxon>
    </lineage>
</organism>
<dbReference type="AlphaFoldDB" id="A0A2P2P708"/>